<dbReference type="GO" id="GO:0003735">
    <property type="term" value="F:structural constituent of ribosome"/>
    <property type="evidence" value="ECO:0007669"/>
    <property type="project" value="InterPro"/>
</dbReference>
<dbReference type="GO" id="GO:0006417">
    <property type="term" value="P:regulation of translation"/>
    <property type="evidence" value="ECO:0007669"/>
    <property type="project" value="UniProtKB-KW"/>
</dbReference>
<dbReference type="NCBIfam" id="TIGR01169">
    <property type="entry name" value="rplA_bact"/>
    <property type="match status" value="1"/>
</dbReference>
<organism evidence="10 11">
    <name type="scientific">Candidatus Magasanikbacteria bacterium GW2011_GWA2_56_11</name>
    <dbReference type="NCBI Taxonomy" id="1619044"/>
    <lineage>
        <taxon>Bacteria</taxon>
        <taxon>Candidatus Magasanikiibacteriota</taxon>
    </lineage>
</organism>
<dbReference type="AlphaFoldDB" id="A0A0G1YHL2"/>
<dbReference type="InterPro" id="IPR023674">
    <property type="entry name" value="Ribosomal_uL1-like"/>
</dbReference>
<dbReference type="GO" id="GO:0019843">
    <property type="term" value="F:rRNA binding"/>
    <property type="evidence" value="ECO:0007669"/>
    <property type="project" value="UniProtKB-UniRule"/>
</dbReference>
<comment type="function">
    <text evidence="9">Protein L1 is also a translational repressor protein, it controls the translation of the L11 operon by binding to its mRNA.</text>
</comment>
<dbReference type="Gene3D" id="3.30.190.20">
    <property type="match status" value="1"/>
</dbReference>
<dbReference type="InterPro" id="IPR028364">
    <property type="entry name" value="Ribosomal_uL1/biogenesis"/>
</dbReference>
<evidence type="ECO:0000256" key="8">
    <source>
        <dbReference type="ARBA" id="ARBA00035241"/>
    </source>
</evidence>
<evidence type="ECO:0000256" key="2">
    <source>
        <dbReference type="ARBA" id="ARBA00022491"/>
    </source>
</evidence>
<dbReference type="PANTHER" id="PTHR36427">
    <property type="entry name" value="54S RIBOSOMAL PROTEIN L1, MITOCHONDRIAL"/>
    <property type="match status" value="1"/>
</dbReference>
<dbReference type="PANTHER" id="PTHR36427:SF3">
    <property type="entry name" value="LARGE RIBOSOMAL SUBUNIT PROTEIN UL1M"/>
    <property type="match status" value="1"/>
</dbReference>
<evidence type="ECO:0000256" key="6">
    <source>
        <dbReference type="ARBA" id="ARBA00022980"/>
    </source>
</evidence>
<keyword evidence="5 9" id="KW-0694">RNA-binding</keyword>
<name>A0A0G1YHL2_9BACT</name>
<evidence type="ECO:0000256" key="9">
    <source>
        <dbReference type="HAMAP-Rule" id="MF_01318"/>
    </source>
</evidence>
<protein>
    <recommendedName>
        <fullName evidence="8 9">Large ribosomal subunit protein uL1</fullName>
    </recommendedName>
</protein>
<comment type="caution">
    <text evidence="10">The sequence shown here is derived from an EMBL/GenBank/DDBJ whole genome shotgun (WGS) entry which is preliminary data.</text>
</comment>
<comment type="function">
    <text evidence="9">Binds directly to 23S rRNA. The L1 stalk is quite mobile in the ribosome, and is involved in E site tRNA release.</text>
</comment>
<dbReference type="InterPro" id="IPR016095">
    <property type="entry name" value="Ribosomal_uL1_3-a/b-sand"/>
</dbReference>
<dbReference type="FunFam" id="3.40.50.790:FF:000001">
    <property type="entry name" value="50S ribosomal protein L1"/>
    <property type="match status" value="1"/>
</dbReference>
<reference evidence="10 11" key="1">
    <citation type="journal article" date="2015" name="Nature">
        <title>rRNA introns, odd ribosomes, and small enigmatic genomes across a large radiation of phyla.</title>
        <authorList>
            <person name="Brown C.T."/>
            <person name="Hug L.A."/>
            <person name="Thomas B.C."/>
            <person name="Sharon I."/>
            <person name="Castelle C.J."/>
            <person name="Singh A."/>
            <person name="Wilkins M.J."/>
            <person name="Williams K.H."/>
            <person name="Banfield J.F."/>
        </authorList>
    </citation>
    <scope>NUCLEOTIDE SEQUENCE [LARGE SCALE GENOMIC DNA]</scope>
</reference>
<dbReference type="Proteomes" id="UP000033870">
    <property type="component" value="Unassembled WGS sequence"/>
</dbReference>
<evidence type="ECO:0000256" key="5">
    <source>
        <dbReference type="ARBA" id="ARBA00022884"/>
    </source>
</evidence>
<keyword evidence="6 9" id="KW-0689">Ribosomal protein</keyword>
<dbReference type="EMBL" id="LCRX01000002">
    <property type="protein sequence ID" value="KKW42923.1"/>
    <property type="molecule type" value="Genomic_DNA"/>
</dbReference>
<accession>A0A0G1YHL2</accession>
<comment type="similarity">
    <text evidence="1 9">Belongs to the universal ribosomal protein uL1 family.</text>
</comment>
<evidence type="ECO:0000256" key="7">
    <source>
        <dbReference type="ARBA" id="ARBA00023274"/>
    </source>
</evidence>
<evidence type="ECO:0000256" key="1">
    <source>
        <dbReference type="ARBA" id="ARBA00010531"/>
    </source>
</evidence>
<dbReference type="STRING" id="1619044.UY92_C0002G0040"/>
<gene>
    <name evidence="9" type="primary">rplA</name>
    <name evidence="10" type="ORF">UY92_C0002G0040</name>
</gene>
<evidence type="ECO:0000256" key="3">
    <source>
        <dbReference type="ARBA" id="ARBA00022730"/>
    </source>
</evidence>
<dbReference type="InterPro" id="IPR005878">
    <property type="entry name" value="Ribosom_uL1_bac-type"/>
</dbReference>
<dbReference type="CDD" id="cd00403">
    <property type="entry name" value="Ribosomal_L1"/>
    <property type="match status" value="1"/>
</dbReference>
<dbReference type="Gene3D" id="3.40.50.790">
    <property type="match status" value="1"/>
</dbReference>
<dbReference type="InterPro" id="IPR002143">
    <property type="entry name" value="Ribosomal_uL1"/>
</dbReference>
<keyword evidence="2 9" id="KW-0678">Repressor</keyword>
<evidence type="ECO:0000256" key="4">
    <source>
        <dbReference type="ARBA" id="ARBA00022845"/>
    </source>
</evidence>
<dbReference type="GO" id="GO:0015934">
    <property type="term" value="C:large ribosomal subunit"/>
    <property type="evidence" value="ECO:0007669"/>
    <property type="project" value="InterPro"/>
</dbReference>
<keyword evidence="7 9" id="KW-0687">Ribonucleoprotein</keyword>
<dbReference type="SUPFAM" id="SSF56808">
    <property type="entry name" value="Ribosomal protein L1"/>
    <property type="match status" value="1"/>
</dbReference>
<dbReference type="PIRSF" id="PIRSF002155">
    <property type="entry name" value="Ribosomal_L1"/>
    <property type="match status" value="1"/>
</dbReference>
<dbReference type="GO" id="GO:0000049">
    <property type="term" value="F:tRNA binding"/>
    <property type="evidence" value="ECO:0007669"/>
    <property type="project" value="UniProtKB-KW"/>
</dbReference>
<evidence type="ECO:0000313" key="10">
    <source>
        <dbReference type="EMBL" id="KKW42923.1"/>
    </source>
</evidence>
<keyword evidence="9" id="KW-0820">tRNA-binding</keyword>
<dbReference type="HAMAP" id="MF_01318_B">
    <property type="entry name" value="Ribosomal_uL1_B"/>
    <property type="match status" value="1"/>
</dbReference>
<sequence length="229" mass="24555">MAKSKRMTALKALVDKTKTYSLSEGIALIKQTSNVKFDASVEVHVRLGVDPTKSDQQIRATVALPHGTGKTKKVAAFVGANNEKTAQEAGADFVYGEEDIKKIKDGTLKIEFDIAVATPDMMPKLAVAAKVLGPKGLMPNPKTETVGPDVKKMVTDLKKGKAAFKNDDGANLHIAVGKVSFTDEQLKENITAFVDTLKRIKPASAKGNYLKGLYLTSAMGPSVKLEIPQ</sequence>
<dbReference type="Pfam" id="PF00687">
    <property type="entry name" value="Ribosomal_L1"/>
    <property type="match status" value="1"/>
</dbReference>
<proteinExistence type="inferred from homology"/>
<dbReference type="GO" id="GO:0006412">
    <property type="term" value="P:translation"/>
    <property type="evidence" value="ECO:0007669"/>
    <property type="project" value="UniProtKB-UniRule"/>
</dbReference>
<dbReference type="PATRIC" id="fig|1619044.3.peg.151"/>
<keyword evidence="3 9" id="KW-0699">rRNA-binding</keyword>
<comment type="subunit">
    <text evidence="9">Part of the 50S ribosomal subunit.</text>
</comment>
<evidence type="ECO:0000313" key="11">
    <source>
        <dbReference type="Proteomes" id="UP000033870"/>
    </source>
</evidence>
<keyword evidence="4 9" id="KW-0810">Translation regulation</keyword>